<keyword evidence="2" id="KW-0540">Nuclease</keyword>
<dbReference type="Pfam" id="PF05685">
    <property type="entry name" value="Uma2"/>
    <property type="match status" value="1"/>
</dbReference>
<organism evidence="2 3">
    <name type="scientific">Microcystis flos-aquae TF09</name>
    <dbReference type="NCBI Taxonomy" id="2060473"/>
    <lineage>
        <taxon>Bacteria</taxon>
        <taxon>Bacillati</taxon>
        <taxon>Cyanobacteriota</taxon>
        <taxon>Cyanophyceae</taxon>
        <taxon>Oscillatoriophycideae</taxon>
        <taxon>Chroococcales</taxon>
        <taxon>Microcystaceae</taxon>
        <taxon>Microcystis</taxon>
    </lineage>
</organism>
<dbReference type="GO" id="GO:0004519">
    <property type="term" value="F:endonuclease activity"/>
    <property type="evidence" value="ECO:0007669"/>
    <property type="project" value="UniProtKB-KW"/>
</dbReference>
<keyword evidence="2" id="KW-0378">Hydrolase</keyword>
<dbReference type="InterPro" id="IPR008538">
    <property type="entry name" value="Uma2"/>
</dbReference>
<dbReference type="EMBL" id="QQWC01000005">
    <property type="protein sequence ID" value="REJ40470.1"/>
    <property type="molecule type" value="Genomic_DNA"/>
</dbReference>
<evidence type="ECO:0000313" key="3">
    <source>
        <dbReference type="Proteomes" id="UP000256873"/>
    </source>
</evidence>
<name>A0A3E0KYY0_9CHRO</name>
<dbReference type="Proteomes" id="UP000256873">
    <property type="component" value="Unassembled WGS sequence"/>
</dbReference>
<dbReference type="AlphaFoldDB" id="A0A3E0KYY0"/>
<keyword evidence="2" id="KW-0255">Endonuclease</keyword>
<proteinExistence type="predicted"/>
<dbReference type="Gene3D" id="3.90.1570.10">
    <property type="entry name" value="tt1808, chain A"/>
    <property type="match status" value="1"/>
</dbReference>
<reference evidence="2 3" key="1">
    <citation type="submission" date="2017-10" db="EMBL/GenBank/DDBJ databases">
        <title>A large-scale comparative metagenomic study reveals the eutrophication-driven functional interactions in six Microcystis-epibionts communities.</title>
        <authorList>
            <person name="Li Q."/>
            <person name="Lin F."/>
        </authorList>
    </citation>
    <scope>NUCLEOTIDE SEQUENCE [LARGE SCALE GENOMIC DNA]</scope>
    <source>
        <strain evidence="2">TF09</strain>
    </source>
</reference>
<sequence length="205" mass="24005">MNVQLIEKSNLSDKANVIDEQRLLLPSHYSWQQFLGLEMWLADTSGLRITYLDGNIELMTLGETHEGIKSILRFLLEVYFVEKEIRFFPVGSATRRDEAKDVSFEPDESYYLGEKKSYPDLAIEIIVTSGNLNKLEKYSRFAIPEVWFWQNNQLFLYHWQESGYMQIYRSELLPDLDVDLLLKCLQIPDILEARLELLKGISQSE</sequence>
<accession>A0A3E0KYY0</accession>
<dbReference type="InterPro" id="IPR011335">
    <property type="entry name" value="Restrct_endonuc-II-like"/>
</dbReference>
<gene>
    <name evidence="2" type="ORF">DWQ54_19475</name>
</gene>
<evidence type="ECO:0000313" key="2">
    <source>
        <dbReference type="EMBL" id="REJ40470.1"/>
    </source>
</evidence>
<dbReference type="InterPro" id="IPR012296">
    <property type="entry name" value="Nuclease_put_TT1808"/>
</dbReference>
<dbReference type="CDD" id="cd06260">
    <property type="entry name" value="DUF820-like"/>
    <property type="match status" value="1"/>
</dbReference>
<protein>
    <submittedName>
        <fullName evidence="2">Uma2 family endonuclease</fullName>
    </submittedName>
</protein>
<comment type="caution">
    <text evidence="2">The sequence shown here is derived from an EMBL/GenBank/DDBJ whole genome shotgun (WGS) entry which is preliminary data.</text>
</comment>
<dbReference type="PANTHER" id="PTHR47152">
    <property type="entry name" value="SLR2084 PROTEIN-RELATED"/>
    <property type="match status" value="1"/>
</dbReference>
<dbReference type="PANTHER" id="PTHR47152:SF4">
    <property type="entry name" value="SLR0445 PROTEIN"/>
    <property type="match status" value="1"/>
</dbReference>
<dbReference type="SUPFAM" id="SSF52980">
    <property type="entry name" value="Restriction endonuclease-like"/>
    <property type="match status" value="1"/>
</dbReference>
<evidence type="ECO:0000259" key="1">
    <source>
        <dbReference type="Pfam" id="PF05685"/>
    </source>
</evidence>
<feature type="domain" description="Putative restriction endonuclease" evidence="1">
    <location>
        <begin position="31"/>
        <end position="166"/>
    </location>
</feature>